<comment type="function">
    <text evidence="2">Binds cAMP regulatory element DNA sequence. Plays a role in RNA splicing.</text>
</comment>
<feature type="region of interest" description="Disordered" evidence="4">
    <location>
        <begin position="419"/>
        <end position="484"/>
    </location>
</feature>
<keyword evidence="2" id="KW-0508">mRNA splicing</keyword>
<accession>A0ABQ0FBW9</accession>
<feature type="region of interest" description="Disordered" evidence="4">
    <location>
        <begin position="98"/>
        <end position="117"/>
    </location>
</feature>
<feature type="compositionally biased region" description="Basic and acidic residues" evidence="4">
    <location>
        <begin position="245"/>
        <end position="298"/>
    </location>
</feature>
<dbReference type="InterPro" id="IPR004882">
    <property type="entry name" value="Luc7-rel"/>
</dbReference>
<reference evidence="5 6" key="1">
    <citation type="submission" date="2024-08" db="EMBL/GenBank/DDBJ databases">
        <title>The draft genome of Apodemus speciosus.</title>
        <authorList>
            <person name="Nabeshima K."/>
            <person name="Suzuki S."/>
            <person name="Onuma M."/>
        </authorList>
    </citation>
    <scope>NUCLEOTIDE SEQUENCE [LARGE SCALE GENOMIC DNA]</scope>
    <source>
        <strain evidence="5">IB14-021</strain>
    </source>
</reference>
<comment type="similarity">
    <text evidence="1 2">Belongs to the Luc7 family.</text>
</comment>
<evidence type="ECO:0000256" key="1">
    <source>
        <dbReference type="ARBA" id="ARBA00005655"/>
    </source>
</evidence>
<feature type="compositionally biased region" description="Basic and acidic residues" evidence="4">
    <location>
        <begin position="430"/>
        <end position="466"/>
    </location>
</feature>
<name>A0ABQ0FBW9_APOSI</name>
<dbReference type="PANTHER" id="PTHR12375">
    <property type="entry name" value="RNA-BINDING PROTEIN LUC7-RELATED"/>
    <property type="match status" value="1"/>
</dbReference>
<keyword evidence="3" id="KW-0175">Coiled coil</keyword>
<keyword evidence="2" id="KW-0539">Nucleus</keyword>
<sequence length="484" mass="57535">MGRDRNLAPDEKRSNVRWDHESVCKYYLCGFCPAELFTNTRSDLVQGPCEKIHDENLRKQYEKSSRFMKVGYERDFLRYLQSLLAEVERRIRRGHARLALSQNQQSSGAAGPTGKNEEKIQVLTDKIDVLLQQIEELGSEGKVEEAQGMMKLVEQLKEERELLRSTTSLIIKDITKDADEEEMHRNLHTIESFAAQEKQMEVCEVCGAFLIVGDAQSRVDDHLMGKQHMGYAKIKATVEELKEKLRKRTEEPDRDERLKKEKQEREEREKEREREREERERKRRREEEEREKERARDRERRKRSRSRSRHSSRTSDRRCSRSRDHKRSRSRDRRRSRSRDRRRSRSHDRSERKHRSRSRDRRRSKSRDRKSYKHRSKSRDREQDRKSKEKVPEDKIFGLLVLYGATRRLFLIEATCAPEKPIRLKGRTFPQEKKGSDDKKSSVKSSSREKQSEDTNPESKESDTKNEVNGTSEDIKSEGDTQSN</sequence>
<evidence type="ECO:0000256" key="4">
    <source>
        <dbReference type="SAM" id="MobiDB-lite"/>
    </source>
</evidence>
<feature type="compositionally biased region" description="Basic and acidic residues" evidence="4">
    <location>
        <begin position="313"/>
        <end position="322"/>
    </location>
</feature>
<proteinExistence type="inferred from homology"/>
<evidence type="ECO:0000256" key="3">
    <source>
        <dbReference type="SAM" id="Coils"/>
    </source>
</evidence>
<keyword evidence="6" id="KW-1185">Reference proteome</keyword>
<dbReference type="Proteomes" id="UP001623349">
    <property type="component" value="Unassembled WGS sequence"/>
</dbReference>
<feature type="coiled-coil region" evidence="3">
    <location>
        <begin position="120"/>
        <end position="166"/>
    </location>
</feature>
<evidence type="ECO:0000313" key="6">
    <source>
        <dbReference type="Proteomes" id="UP001623349"/>
    </source>
</evidence>
<gene>
    <name evidence="5" type="ORF">APTSU1_001191000</name>
</gene>
<keyword evidence="2" id="KW-0507">mRNA processing</keyword>
<feature type="compositionally biased region" description="Basic and acidic residues" evidence="4">
    <location>
        <begin position="473"/>
        <end position="484"/>
    </location>
</feature>
<feature type="region of interest" description="Disordered" evidence="4">
    <location>
        <begin position="245"/>
        <end position="397"/>
    </location>
</feature>
<protein>
    <recommendedName>
        <fullName evidence="2">Luc7-like protein</fullName>
    </recommendedName>
</protein>
<feature type="compositionally biased region" description="Basic residues" evidence="4">
    <location>
        <begin position="299"/>
        <end position="312"/>
    </location>
</feature>
<comment type="subcellular location">
    <subcellularLocation>
        <location evidence="2">Nucleus speckle</location>
    </subcellularLocation>
</comment>
<feature type="compositionally biased region" description="Basic and acidic residues" evidence="4">
    <location>
        <begin position="379"/>
        <end position="396"/>
    </location>
</feature>
<evidence type="ECO:0000313" key="5">
    <source>
        <dbReference type="EMBL" id="GAB1296675.1"/>
    </source>
</evidence>
<dbReference type="EMBL" id="BAAFST010000011">
    <property type="protein sequence ID" value="GAB1296675.1"/>
    <property type="molecule type" value="Genomic_DNA"/>
</dbReference>
<dbReference type="Pfam" id="PF03194">
    <property type="entry name" value="LUC7"/>
    <property type="match status" value="1"/>
</dbReference>
<organism evidence="5 6">
    <name type="scientific">Apodemus speciosus</name>
    <name type="common">Large Japanese field mouse</name>
    <dbReference type="NCBI Taxonomy" id="105296"/>
    <lineage>
        <taxon>Eukaryota</taxon>
        <taxon>Metazoa</taxon>
        <taxon>Chordata</taxon>
        <taxon>Craniata</taxon>
        <taxon>Vertebrata</taxon>
        <taxon>Euteleostomi</taxon>
        <taxon>Mammalia</taxon>
        <taxon>Eutheria</taxon>
        <taxon>Euarchontoglires</taxon>
        <taxon>Glires</taxon>
        <taxon>Rodentia</taxon>
        <taxon>Myomorpha</taxon>
        <taxon>Muroidea</taxon>
        <taxon>Muridae</taxon>
        <taxon>Murinae</taxon>
        <taxon>Apodemus</taxon>
    </lineage>
</organism>
<evidence type="ECO:0000256" key="2">
    <source>
        <dbReference type="RuleBase" id="RU369106"/>
    </source>
</evidence>
<feature type="compositionally biased region" description="Basic residues" evidence="4">
    <location>
        <begin position="323"/>
        <end position="378"/>
    </location>
</feature>
<comment type="subunit">
    <text evidence="2">May interact with SFRS1 and form homodimers. Interacts with JMJD6. Interacts with RBM25. Interacts with RSRC1 (via Arg/Ser-rich domain). Interacts with RRP1B.</text>
</comment>
<comment type="caution">
    <text evidence="5">The sequence shown here is derived from an EMBL/GenBank/DDBJ whole genome shotgun (WGS) entry which is preliminary data.</text>
</comment>